<name>A0ACC0H4R0_9ERIC</name>
<protein>
    <submittedName>
        <fullName evidence="1">Protein BIG GRAIN 1-like A</fullName>
    </submittedName>
</protein>
<dbReference type="Proteomes" id="UP001060215">
    <property type="component" value="Chromosome 7"/>
</dbReference>
<evidence type="ECO:0000313" key="2">
    <source>
        <dbReference type="Proteomes" id="UP001060215"/>
    </source>
</evidence>
<proteinExistence type="predicted"/>
<dbReference type="EMBL" id="CM045764">
    <property type="protein sequence ID" value="KAI8008140.1"/>
    <property type="molecule type" value="Genomic_DNA"/>
</dbReference>
<accession>A0ACC0H4R0</accession>
<organism evidence="1 2">
    <name type="scientific">Camellia lanceoleosa</name>
    <dbReference type="NCBI Taxonomy" id="1840588"/>
    <lineage>
        <taxon>Eukaryota</taxon>
        <taxon>Viridiplantae</taxon>
        <taxon>Streptophyta</taxon>
        <taxon>Embryophyta</taxon>
        <taxon>Tracheophyta</taxon>
        <taxon>Spermatophyta</taxon>
        <taxon>Magnoliopsida</taxon>
        <taxon>eudicotyledons</taxon>
        <taxon>Gunneridae</taxon>
        <taxon>Pentapetalae</taxon>
        <taxon>asterids</taxon>
        <taxon>Ericales</taxon>
        <taxon>Theaceae</taxon>
        <taxon>Camellia</taxon>
    </lineage>
</organism>
<evidence type="ECO:0000313" key="1">
    <source>
        <dbReference type="EMBL" id="KAI8008140.1"/>
    </source>
</evidence>
<comment type="caution">
    <text evidence="1">The sequence shown here is derived from an EMBL/GenBank/DDBJ whole genome shotgun (WGS) entry which is preliminary data.</text>
</comment>
<reference evidence="1 2" key="1">
    <citation type="journal article" date="2022" name="Plant J.">
        <title>Chromosome-level genome of Camellia lanceoleosa provides a valuable resource for understanding genome evolution and self-incompatibility.</title>
        <authorList>
            <person name="Gong W."/>
            <person name="Xiao S."/>
            <person name="Wang L."/>
            <person name="Liao Z."/>
            <person name="Chang Y."/>
            <person name="Mo W."/>
            <person name="Hu G."/>
            <person name="Li W."/>
            <person name="Zhao G."/>
            <person name="Zhu H."/>
            <person name="Hu X."/>
            <person name="Ji K."/>
            <person name="Xiang X."/>
            <person name="Song Q."/>
            <person name="Yuan D."/>
            <person name="Jin S."/>
            <person name="Zhang L."/>
        </authorList>
    </citation>
    <scope>NUCLEOTIDE SEQUENCE [LARGE SCALE GENOMIC DNA]</scope>
    <source>
        <strain evidence="1">SQ_2022a</strain>
    </source>
</reference>
<sequence length="113" mass="12417">MDEDMASLRRACLLEHEKPNPVKTSCFTTKKPNPVTTTSVSEKIGNLKTKAGFIKSKLRALKIFSNSKKEKQPISAGVKLTSSLNSLFKHGKSKKMKNSSSSSTRVYASGLIR</sequence>
<gene>
    <name evidence="1" type="ORF">LOK49_LG07G01549</name>
</gene>
<keyword evidence="2" id="KW-1185">Reference proteome</keyword>